<sequence>MPKAVKALAMASHPGPALVVTAVAVLLGVGIGSPPPMLALLGGALLSDQLSVGWCNDAVDAPRDRAVARRDKPVAQGLISRRTVAVAALSAFAVALLLTVPLGAAALITHAVALLSAWSYNLWLKRTPASVIPYMVSFGLLPAIVTLANPEPRWPAWWATVAGCLFGAAAHFTNVLPDLEEDSATGVRGLGHLLGPRVGGLVSFALLGLAAVVIGWGAVGDGLQGWPAYVVIIAAAVTISVAAFGTLLTVRGVRTRLLMRLIMGSAVLEVIALVAAGSVLSGPSL</sequence>
<dbReference type="Gene3D" id="1.10.357.140">
    <property type="entry name" value="UbiA prenyltransferase"/>
    <property type="match status" value="1"/>
</dbReference>
<gene>
    <name evidence="6" type="ORF">FPZ11_03585</name>
</gene>
<keyword evidence="4 5" id="KW-0472">Membrane</keyword>
<dbReference type="EMBL" id="CP042305">
    <property type="protein sequence ID" value="QDZ13984.1"/>
    <property type="molecule type" value="Genomic_DNA"/>
</dbReference>
<protein>
    <submittedName>
        <fullName evidence="6">1,4-dihydroxy-2-naphthoate prenyltransferase</fullName>
    </submittedName>
</protein>
<dbReference type="AlphaFoldDB" id="A0A5B8M207"/>
<evidence type="ECO:0000313" key="7">
    <source>
        <dbReference type="Proteomes" id="UP000320216"/>
    </source>
</evidence>
<feature type="transmembrane region" description="Helical" evidence="5">
    <location>
        <begin position="156"/>
        <end position="177"/>
    </location>
</feature>
<evidence type="ECO:0000256" key="5">
    <source>
        <dbReference type="SAM" id="Phobius"/>
    </source>
</evidence>
<dbReference type="GO" id="GO:0016765">
    <property type="term" value="F:transferase activity, transferring alkyl or aryl (other than methyl) groups"/>
    <property type="evidence" value="ECO:0007669"/>
    <property type="project" value="InterPro"/>
</dbReference>
<dbReference type="InterPro" id="IPR044878">
    <property type="entry name" value="UbiA_sf"/>
</dbReference>
<dbReference type="CDD" id="cd13956">
    <property type="entry name" value="PT_UbiA"/>
    <property type="match status" value="1"/>
</dbReference>
<keyword evidence="3 5" id="KW-1133">Transmembrane helix</keyword>
<dbReference type="KEGG" id="huw:FPZ11_03585"/>
<feature type="transmembrane region" description="Helical" evidence="5">
    <location>
        <begin position="86"/>
        <end position="119"/>
    </location>
</feature>
<evidence type="ECO:0000256" key="1">
    <source>
        <dbReference type="ARBA" id="ARBA00004141"/>
    </source>
</evidence>
<dbReference type="Pfam" id="PF01040">
    <property type="entry name" value="UbiA"/>
    <property type="match status" value="1"/>
</dbReference>
<dbReference type="RefSeq" id="WP_146318437.1">
    <property type="nucleotide sequence ID" value="NZ_CP042305.1"/>
</dbReference>
<evidence type="ECO:0000256" key="2">
    <source>
        <dbReference type="ARBA" id="ARBA00022692"/>
    </source>
</evidence>
<proteinExistence type="predicted"/>
<evidence type="ECO:0000313" key="6">
    <source>
        <dbReference type="EMBL" id="QDZ13984.1"/>
    </source>
</evidence>
<organism evidence="6 7">
    <name type="scientific">Humibacter ginsenosidimutans</name>
    <dbReference type="NCBI Taxonomy" id="2599293"/>
    <lineage>
        <taxon>Bacteria</taxon>
        <taxon>Bacillati</taxon>
        <taxon>Actinomycetota</taxon>
        <taxon>Actinomycetes</taxon>
        <taxon>Micrococcales</taxon>
        <taxon>Microbacteriaceae</taxon>
        <taxon>Humibacter</taxon>
    </lineage>
</organism>
<dbReference type="Proteomes" id="UP000320216">
    <property type="component" value="Chromosome"/>
</dbReference>
<comment type="subcellular location">
    <subcellularLocation>
        <location evidence="1">Membrane</location>
        <topology evidence="1">Multi-pass membrane protein</topology>
    </subcellularLocation>
</comment>
<evidence type="ECO:0000256" key="3">
    <source>
        <dbReference type="ARBA" id="ARBA00022989"/>
    </source>
</evidence>
<keyword evidence="2 5" id="KW-0812">Transmembrane</keyword>
<keyword evidence="6" id="KW-0808">Transferase</keyword>
<feature type="transmembrane region" description="Helical" evidence="5">
    <location>
        <begin position="198"/>
        <end position="220"/>
    </location>
</feature>
<accession>A0A5B8M207</accession>
<feature type="transmembrane region" description="Helical" evidence="5">
    <location>
        <begin position="131"/>
        <end position="150"/>
    </location>
</feature>
<reference evidence="6 7" key="1">
    <citation type="submission" date="2019-07" db="EMBL/GenBank/DDBJ databases">
        <title>Full genome sequence of Humibacter sp. WJ7-1.</title>
        <authorList>
            <person name="Im W.-T."/>
        </authorList>
    </citation>
    <scope>NUCLEOTIDE SEQUENCE [LARGE SCALE GENOMIC DNA]</scope>
    <source>
        <strain evidence="6 7">WJ7-1</strain>
    </source>
</reference>
<feature type="transmembrane region" description="Helical" evidence="5">
    <location>
        <begin position="257"/>
        <end position="280"/>
    </location>
</feature>
<feature type="transmembrane region" description="Helical" evidence="5">
    <location>
        <begin position="226"/>
        <end position="250"/>
    </location>
</feature>
<keyword evidence="7" id="KW-1185">Reference proteome</keyword>
<evidence type="ECO:0000256" key="4">
    <source>
        <dbReference type="ARBA" id="ARBA00023136"/>
    </source>
</evidence>
<dbReference type="OrthoDB" id="3212588at2"/>
<dbReference type="GO" id="GO:0016020">
    <property type="term" value="C:membrane"/>
    <property type="evidence" value="ECO:0007669"/>
    <property type="project" value="UniProtKB-SubCell"/>
</dbReference>
<dbReference type="InterPro" id="IPR000537">
    <property type="entry name" value="UbiA_prenyltransferase"/>
</dbReference>
<name>A0A5B8M207_9MICO</name>